<dbReference type="EMBL" id="JAWDJX010000007">
    <property type="protein sequence ID" value="KAK3055950.1"/>
    <property type="molecule type" value="Genomic_DNA"/>
</dbReference>
<dbReference type="PANTHER" id="PTHR37827">
    <property type="entry name" value="TUDOR DOMAIN-CONTAINING PROTEIN"/>
    <property type="match status" value="1"/>
</dbReference>
<proteinExistence type="predicted"/>
<name>A0AAJ0LUL3_9PEZI</name>
<gene>
    <name evidence="2" type="ORF">LTR09_003184</name>
</gene>
<comment type="caution">
    <text evidence="2">The sequence shown here is derived from an EMBL/GenBank/DDBJ whole genome shotgun (WGS) entry which is preliminary data.</text>
</comment>
<reference evidence="2" key="1">
    <citation type="submission" date="2023-04" db="EMBL/GenBank/DDBJ databases">
        <title>Black Yeasts Isolated from many extreme environments.</title>
        <authorList>
            <person name="Coleine C."/>
            <person name="Stajich J.E."/>
            <person name="Selbmann L."/>
        </authorList>
    </citation>
    <scope>NUCLEOTIDE SEQUENCE</scope>
    <source>
        <strain evidence="2">CCFEE 5312</strain>
    </source>
</reference>
<accession>A0AAJ0LUL3</accession>
<evidence type="ECO:0000256" key="1">
    <source>
        <dbReference type="SAM" id="MobiDB-lite"/>
    </source>
</evidence>
<dbReference type="Proteomes" id="UP001271007">
    <property type="component" value="Unassembled WGS sequence"/>
</dbReference>
<sequence length="258" mass="29314">MIPDSETDNFEIYLECLSATVVANLSPTSKKGPRKRTKGRKNEIKPVVQDPTEKQENDAAELSDFVQYLAEELFLSLPPDLRTLSYAVIQDHPGLSSKYATPLSPDVLSAVVSSLPPTTTDSLSTYSIIPDPTCLEKFIDPILSSYIDAAVAPPPEYTPALTATHPHECEICEREHVPLTYHHLIPRQVHAKAVKRGWHQEWELCKVAWLCRACHSFVHKVATNEELAREWYDVELLMGREDIRKFAQWVGRVRWRAR</sequence>
<evidence type="ECO:0000313" key="3">
    <source>
        <dbReference type="Proteomes" id="UP001271007"/>
    </source>
</evidence>
<dbReference type="PANTHER" id="PTHR37827:SF1">
    <property type="entry name" value="HNH DOMAIN-CONTAINING PROTEIN"/>
    <property type="match status" value="1"/>
</dbReference>
<dbReference type="AlphaFoldDB" id="A0AAJ0LUL3"/>
<feature type="region of interest" description="Disordered" evidence="1">
    <location>
        <begin position="27"/>
        <end position="57"/>
    </location>
</feature>
<evidence type="ECO:0000313" key="2">
    <source>
        <dbReference type="EMBL" id="KAK3055950.1"/>
    </source>
</evidence>
<protein>
    <submittedName>
        <fullName evidence="2">Uncharacterized protein</fullName>
    </submittedName>
</protein>
<organism evidence="2 3">
    <name type="scientific">Extremus antarcticus</name>
    <dbReference type="NCBI Taxonomy" id="702011"/>
    <lineage>
        <taxon>Eukaryota</taxon>
        <taxon>Fungi</taxon>
        <taxon>Dikarya</taxon>
        <taxon>Ascomycota</taxon>
        <taxon>Pezizomycotina</taxon>
        <taxon>Dothideomycetes</taxon>
        <taxon>Dothideomycetidae</taxon>
        <taxon>Mycosphaerellales</taxon>
        <taxon>Extremaceae</taxon>
        <taxon>Extremus</taxon>
    </lineage>
</organism>
<keyword evidence="3" id="KW-1185">Reference proteome</keyword>